<evidence type="ECO:0000313" key="2">
    <source>
        <dbReference type="Proteomes" id="UP000033121"/>
    </source>
</evidence>
<proteinExistence type="predicted"/>
<gene>
    <name evidence="1" type="ORF">FPE01S_01_13820</name>
</gene>
<comment type="caution">
    <text evidence="1">The sequence shown here is derived from an EMBL/GenBank/DDBJ whole genome shotgun (WGS) entry which is preliminary data.</text>
</comment>
<name>A0A0E9MXE2_9BACT</name>
<dbReference type="AlphaFoldDB" id="A0A0E9MXE2"/>
<dbReference type="Pfam" id="PF14595">
    <property type="entry name" value="Thioredoxin_9"/>
    <property type="match status" value="1"/>
</dbReference>
<dbReference type="OrthoDB" id="6120799at2"/>
<evidence type="ECO:0000313" key="1">
    <source>
        <dbReference type="EMBL" id="GAO42367.1"/>
    </source>
</evidence>
<accession>A0A0E9MXE2</accession>
<dbReference type="InterPro" id="IPR036249">
    <property type="entry name" value="Thioredoxin-like_sf"/>
</dbReference>
<dbReference type="EMBL" id="BBWV01000001">
    <property type="protein sequence ID" value="GAO42367.1"/>
    <property type="molecule type" value="Genomic_DNA"/>
</dbReference>
<dbReference type="Gene3D" id="3.40.30.10">
    <property type="entry name" value="Glutaredoxin"/>
    <property type="match status" value="1"/>
</dbReference>
<sequence>MDYKQYRKHLDTLMEAQRTTGANQEEWLVDYTRLNIQRMRKVEENWKPSEQQEDLLLTFETPLRWITLTEGWSGDAAHIVPVIEKIAQINPLMQHQVLLRDENPELMDKFLTDGERAIPKTIFLDAETDQVWGSWGPRPKAAMELIHGLEASRALPKEAIFSQLHAWYQKDRGCRTAWDFIDHLQAAVLRKKADTQEGS</sequence>
<evidence type="ECO:0008006" key="3">
    <source>
        <dbReference type="Google" id="ProtNLM"/>
    </source>
</evidence>
<protein>
    <recommendedName>
        <fullName evidence="3">Thioredoxin</fullName>
    </recommendedName>
</protein>
<reference evidence="1 2" key="1">
    <citation type="submission" date="2015-04" db="EMBL/GenBank/DDBJ databases">
        <title>Whole genome shotgun sequence of Flavihumibacter petaseus NBRC 106054.</title>
        <authorList>
            <person name="Miyazawa S."/>
            <person name="Hosoyama A."/>
            <person name="Hashimoto M."/>
            <person name="Noguchi M."/>
            <person name="Tsuchikane K."/>
            <person name="Ohji S."/>
            <person name="Yamazoe A."/>
            <person name="Ichikawa N."/>
            <person name="Kimura A."/>
            <person name="Fujita N."/>
        </authorList>
    </citation>
    <scope>NUCLEOTIDE SEQUENCE [LARGE SCALE GENOMIC DNA]</scope>
    <source>
        <strain evidence="1 2">NBRC 106054</strain>
    </source>
</reference>
<dbReference type="SUPFAM" id="SSF52833">
    <property type="entry name" value="Thioredoxin-like"/>
    <property type="match status" value="1"/>
</dbReference>
<dbReference type="STRING" id="1220578.FPE01S_01_13820"/>
<organism evidence="1 2">
    <name type="scientific">Flavihumibacter petaseus NBRC 106054</name>
    <dbReference type="NCBI Taxonomy" id="1220578"/>
    <lineage>
        <taxon>Bacteria</taxon>
        <taxon>Pseudomonadati</taxon>
        <taxon>Bacteroidota</taxon>
        <taxon>Chitinophagia</taxon>
        <taxon>Chitinophagales</taxon>
        <taxon>Chitinophagaceae</taxon>
        <taxon>Flavihumibacter</taxon>
    </lineage>
</organism>
<dbReference type="Proteomes" id="UP000033121">
    <property type="component" value="Unassembled WGS sequence"/>
</dbReference>
<keyword evidence="2" id="KW-1185">Reference proteome</keyword>
<dbReference type="RefSeq" id="WP_046368072.1">
    <property type="nucleotide sequence ID" value="NZ_BBWV01000001.1"/>
</dbReference>